<reference evidence="1 2" key="1">
    <citation type="journal article" date="2012" name="Science">
        <title>The Paleozoic origin of enzymatic lignin decomposition reconstructed from 31 fungal genomes.</title>
        <authorList>
            <person name="Floudas D."/>
            <person name="Binder M."/>
            <person name="Riley R."/>
            <person name="Barry K."/>
            <person name="Blanchette R.A."/>
            <person name="Henrissat B."/>
            <person name="Martinez A.T."/>
            <person name="Otillar R."/>
            <person name="Spatafora J.W."/>
            <person name="Yadav J.S."/>
            <person name="Aerts A."/>
            <person name="Benoit I."/>
            <person name="Boyd A."/>
            <person name="Carlson A."/>
            <person name="Copeland A."/>
            <person name="Coutinho P.M."/>
            <person name="de Vries R.P."/>
            <person name="Ferreira P."/>
            <person name="Findley K."/>
            <person name="Foster B."/>
            <person name="Gaskell J."/>
            <person name="Glotzer D."/>
            <person name="Gorecki P."/>
            <person name="Heitman J."/>
            <person name="Hesse C."/>
            <person name="Hori C."/>
            <person name="Igarashi K."/>
            <person name="Jurgens J.A."/>
            <person name="Kallen N."/>
            <person name="Kersten P."/>
            <person name="Kohler A."/>
            <person name="Kuees U."/>
            <person name="Kumar T.K.A."/>
            <person name="Kuo A."/>
            <person name="LaButti K."/>
            <person name="Larrondo L.F."/>
            <person name="Lindquist E."/>
            <person name="Ling A."/>
            <person name="Lombard V."/>
            <person name="Lucas S."/>
            <person name="Lundell T."/>
            <person name="Martin R."/>
            <person name="McLaughlin D.J."/>
            <person name="Morgenstern I."/>
            <person name="Morin E."/>
            <person name="Murat C."/>
            <person name="Nagy L.G."/>
            <person name="Nolan M."/>
            <person name="Ohm R.A."/>
            <person name="Patyshakuliyeva A."/>
            <person name="Rokas A."/>
            <person name="Ruiz-Duenas F.J."/>
            <person name="Sabat G."/>
            <person name="Salamov A."/>
            <person name="Samejima M."/>
            <person name="Schmutz J."/>
            <person name="Slot J.C."/>
            <person name="St John F."/>
            <person name="Stenlid J."/>
            <person name="Sun H."/>
            <person name="Sun S."/>
            <person name="Syed K."/>
            <person name="Tsang A."/>
            <person name="Wiebenga A."/>
            <person name="Young D."/>
            <person name="Pisabarro A."/>
            <person name="Eastwood D.C."/>
            <person name="Martin F."/>
            <person name="Cullen D."/>
            <person name="Grigoriev I.V."/>
            <person name="Hibbett D.S."/>
        </authorList>
    </citation>
    <scope>NUCLEOTIDE SEQUENCE [LARGE SCALE GENOMIC DNA]</scope>
    <source>
        <strain evidence="1 2">LYAD-421 SS1</strain>
    </source>
</reference>
<dbReference type="GeneID" id="18836684"/>
<proteinExistence type="predicted"/>
<gene>
    <name evidence="1" type="ORF">DICSQDRAFT_147813</name>
</gene>
<dbReference type="RefSeq" id="XP_007366740.1">
    <property type="nucleotide sequence ID" value="XM_007366678.1"/>
</dbReference>
<evidence type="ECO:0000313" key="2">
    <source>
        <dbReference type="Proteomes" id="UP000053319"/>
    </source>
</evidence>
<evidence type="ECO:0000313" key="1">
    <source>
        <dbReference type="EMBL" id="EJF60601.1"/>
    </source>
</evidence>
<organism evidence="1 2">
    <name type="scientific">Dichomitus squalens (strain LYAD-421)</name>
    <name type="common">Western red white-rot fungus</name>
    <dbReference type="NCBI Taxonomy" id="732165"/>
    <lineage>
        <taxon>Eukaryota</taxon>
        <taxon>Fungi</taxon>
        <taxon>Dikarya</taxon>
        <taxon>Basidiomycota</taxon>
        <taxon>Agaricomycotina</taxon>
        <taxon>Agaricomycetes</taxon>
        <taxon>Polyporales</taxon>
        <taxon>Polyporaceae</taxon>
        <taxon>Dichomitus</taxon>
    </lineage>
</organism>
<sequence length="102" mass="10945">MQQPRNTRDSHAVPYCQEAPKNSELNGLFQCQYLGTDQQTFVGGLALGSAGTIPFEGIRIGAGWTTCLTRTTIQKPTGSVLSGTRAMYLTSLSSSTHTFTDA</sequence>
<dbReference type="EMBL" id="JH719415">
    <property type="protein sequence ID" value="EJF60601.1"/>
    <property type="molecule type" value="Genomic_DNA"/>
</dbReference>
<dbReference type="Proteomes" id="UP000053319">
    <property type="component" value="Unassembled WGS sequence"/>
</dbReference>
<dbReference type="HOGENOM" id="CLU_2277390_0_0_1"/>
<protein>
    <submittedName>
        <fullName evidence="1">Uncharacterized protein</fullName>
    </submittedName>
</protein>
<name>R7SWY3_DICSQ</name>
<dbReference type="KEGG" id="dsq:DICSQDRAFT_147813"/>
<accession>R7SWY3</accession>
<dbReference type="AlphaFoldDB" id="R7SWY3"/>